<dbReference type="Proteomes" id="UP000321204">
    <property type="component" value="Chromosome"/>
</dbReference>
<dbReference type="OrthoDB" id="1447101at2"/>
<evidence type="ECO:0000313" key="3">
    <source>
        <dbReference type="Proteomes" id="UP000321204"/>
    </source>
</evidence>
<protein>
    <recommendedName>
        <fullName evidence="4">Lipocalin-like domain-containing protein</fullName>
    </recommendedName>
</protein>
<feature type="chain" id="PRO_5022915296" description="Lipocalin-like domain-containing protein" evidence="1">
    <location>
        <begin position="23"/>
        <end position="147"/>
    </location>
</feature>
<dbReference type="KEGG" id="fgg:FSB75_15000"/>
<dbReference type="EMBL" id="CP042433">
    <property type="protein sequence ID" value="QEC57153.1"/>
    <property type="molecule type" value="Genomic_DNA"/>
</dbReference>
<evidence type="ECO:0000313" key="2">
    <source>
        <dbReference type="EMBL" id="QEC57153.1"/>
    </source>
</evidence>
<keyword evidence="3" id="KW-1185">Reference proteome</keyword>
<dbReference type="RefSeq" id="WP_146789170.1">
    <property type="nucleotide sequence ID" value="NZ_BAABIO010000003.1"/>
</dbReference>
<proteinExistence type="predicted"/>
<evidence type="ECO:0000256" key="1">
    <source>
        <dbReference type="SAM" id="SignalP"/>
    </source>
</evidence>
<evidence type="ECO:0008006" key="4">
    <source>
        <dbReference type="Google" id="ProtNLM"/>
    </source>
</evidence>
<gene>
    <name evidence="2" type="ORF">FSB75_15000</name>
</gene>
<reference evidence="2 3" key="1">
    <citation type="journal article" date="2015" name="Int. J. Syst. Evol. Microbiol.">
        <title>Flavisolibacter ginsenosidimutans sp. nov., with ginsenoside-converting activity isolated from soil used for cultivating ginseng.</title>
        <authorList>
            <person name="Zhao Y."/>
            <person name="Liu Q."/>
            <person name="Kang M.S."/>
            <person name="Jin F."/>
            <person name="Yu H."/>
            <person name="Im W.T."/>
        </authorList>
    </citation>
    <scope>NUCLEOTIDE SEQUENCE [LARGE SCALE GENOMIC DNA]</scope>
    <source>
        <strain evidence="2 3">Gsoil 636</strain>
    </source>
</reference>
<name>A0A5B8UKR2_9BACT</name>
<feature type="signal peptide" evidence="1">
    <location>
        <begin position="1"/>
        <end position="22"/>
    </location>
</feature>
<keyword evidence="1" id="KW-0732">Signal</keyword>
<organism evidence="2 3">
    <name type="scientific">Flavisolibacter ginsenosidimutans</name>
    <dbReference type="NCBI Taxonomy" id="661481"/>
    <lineage>
        <taxon>Bacteria</taxon>
        <taxon>Pseudomonadati</taxon>
        <taxon>Bacteroidota</taxon>
        <taxon>Chitinophagia</taxon>
        <taxon>Chitinophagales</taxon>
        <taxon>Chitinophagaceae</taxon>
        <taxon>Flavisolibacter</taxon>
    </lineage>
</organism>
<dbReference type="PROSITE" id="PS51257">
    <property type="entry name" value="PROKAR_LIPOPROTEIN"/>
    <property type="match status" value="1"/>
</dbReference>
<accession>A0A5B8UKR2</accession>
<sequence>MQRPFYALLLLASAFAFTSCQKTNVIANEQNIEGTWAVTGIRSDRAYDFNGDGYSETDIYGSYNSCQRDIVVVFQPNGYGQMRQGCNAGWQNTSWQLTNGNRNLDIALPNDDLNLSLQQLDNYTIRGVDQVQINGNYFNITYTLQRQ</sequence>
<dbReference type="AlphaFoldDB" id="A0A5B8UKR2"/>